<dbReference type="EMBL" id="NRDI02000003">
    <property type="protein sequence ID" value="KAI1518027.1"/>
    <property type="molecule type" value="Genomic_DNA"/>
</dbReference>
<proteinExistence type="predicted"/>
<dbReference type="Proteomes" id="UP000249757">
    <property type="component" value="Unassembled WGS sequence"/>
</dbReference>
<reference evidence="2" key="1">
    <citation type="journal article" date="2022" name="Microb. Genom.">
        <title>A global pangenome for the wheat fungal pathogen Pyrenophora tritici-repentis and prediction of effector protein structural homology.</title>
        <authorList>
            <person name="Moolhuijzen P.M."/>
            <person name="See P.T."/>
            <person name="Shi G."/>
            <person name="Powell H.R."/>
            <person name="Cockram J."/>
            <person name="Jorgensen L.N."/>
            <person name="Benslimane H."/>
            <person name="Strelkov S.E."/>
            <person name="Turner J."/>
            <person name="Liu Z."/>
            <person name="Moffat C.S."/>
        </authorList>
    </citation>
    <scope>NUCLEOTIDE SEQUENCE [LARGE SCALE GENOMIC DNA]</scope>
</reference>
<gene>
    <name evidence="1" type="ORF">Ptr86124_003328</name>
</gene>
<keyword evidence="2" id="KW-1185">Reference proteome</keyword>
<sequence>MDARNDKHDFTTTQSTAPTLPTELWLQILEQADTHDLWYAVLKSPESVRKGEDMKSVDELYRTGVLPKERLEEAPQWIKIGRNHMKGSSWFGVGRFEWDEERKIWTWEVNWRKQLTQFFQAKGVVRLKRGSRWDRSA</sequence>
<dbReference type="AlphaFoldDB" id="A0A2W1DDC3"/>
<protein>
    <submittedName>
        <fullName evidence="1">Uncharacterized protein</fullName>
    </submittedName>
</protein>
<organism evidence="1 2">
    <name type="scientific">Pyrenophora tritici-repentis</name>
    <dbReference type="NCBI Taxonomy" id="45151"/>
    <lineage>
        <taxon>Eukaryota</taxon>
        <taxon>Fungi</taxon>
        <taxon>Dikarya</taxon>
        <taxon>Ascomycota</taxon>
        <taxon>Pezizomycotina</taxon>
        <taxon>Dothideomycetes</taxon>
        <taxon>Pleosporomycetidae</taxon>
        <taxon>Pleosporales</taxon>
        <taxon>Pleosporineae</taxon>
        <taxon>Pleosporaceae</taxon>
        <taxon>Pyrenophora</taxon>
    </lineage>
</organism>
<evidence type="ECO:0000313" key="1">
    <source>
        <dbReference type="EMBL" id="KAI1518027.1"/>
    </source>
</evidence>
<evidence type="ECO:0000313" key="2">
    <source>
        <dbReference type="Proteomes" id="UP000249757"/>
    </source>
</evidence>
<accession>A0A2W1DDC3</accession>
<dbReference type="OrthoDB" id="2997776at2759"/>
<name>A0A2W1DDC3_9PLEO</name>
<comment type="caution">
    <text evidence="1">The sequence shown here is derived from an EMBL/GenBank/DDBJ whole genome shotgun (WGS) entry which is preliminary data.</text>
</comment>